<sequence>MMDVLLIADLHGQFGKLESFLEIGADAMIIAGDITNFGPLDPVDALFSRIDVPSFAVPGNCDPREIIDVIEHSDGVNLHGSRLSLGKVTLAGIGGSNPTPFSTPFELKEEEIDQILTQVISTMERSIHNVLVSHAPPKGVLDLVGEDHVGSESVRNHMKDFDLVCCAHVHEQRGVADVDGVKVVNPGPASDGYCALIHLGDEAKDIKIELLQV</sequence>
<dbReference type="eggNOG" id="arCOG01145">
    <property type="taxonomic scope" value="Archaea"/>
</dbReference>
<organism evidence="2 3">
    <name type="scientific">Methanosphaerula palustris (strain ATCC BAA-1556 / DSM 19958 / E1-9c)</name>
    <dbReference type="NCBI Taxonomy" id="521011"/>
    <lineage>
        <taxon>Archaea</taxon>
        <taxon>Methanobacteriati</taxon>
        <taxon>Methanobacteriota</taxon>
        <taxon>Stenosarchaea group</taxon>
        <taxon>Methanomicrobia</taxon>
        <taxon>Methanomicrobiales</taxon>
        <taxon>Methanoregulaceae</taxon>
        <taxon>Methanosphaerula</taxon>
    </lineage>
</organism>
<keyword evidence="3" id="KW-1185">Reference proteome</keyword>
<feature type="domain" description="Calcineurin-like phosphoesterase" evidence="1">
    <location>
        <begin position="2"/>
        <end position="171"/>
    </location>
</feature>
<evidence type="ECO:0000259" key="1">
    <source>
        <dbReference type="Pfam" id="PF00149"/>
    </source>
</evidence>
<dbReference type="InterPro" id="IPR029052">
    <property type="entry name" value="Metallo-depent_PP-like"/>
</dbReference>
<evidence type="ECO:0000313" key="2">
    <source>
        <dbReference type="EMBL" id="ACL16657.1"/>
    </source>
</evidence>
<dbReference type="GeneID" id="7271185"/>
<evidence type="ECO:0000313" key="3">
    <source>
        <dbReference type="Proteomes" id="UP000002457"/>
    </source>
</evidence>
<dbReference type="OrthoDB" id="50367at2157"/>
<dbReference type="STRING" id="521011.Mpal_1324"/>
<dbReference type="Proteomes" id="UP000002457">
    <property type="component" value="Chromosome"/>
</dbReference>
<dbReference type="RefSeq" id="WP_012617976.1">
    <property type="nucleotide sequence ID" value="NC_011832.1"/>
</dbReference>
<dbReference type="Gene3D" id="3.60.21.10">
    <property type="match status" value="1"/>
</dbReference>
<dbReference type="SUPFAM" id="SSF56300">
    <property type="entry name" value="Metallo-dependent phosphatases"/>
    <property type="match status" value="1"/>
</dbReference>
<accession>B8GHQ2</accession>
<gene>
    <name evidence="2" type="ordered locus">Mpal_1324</name>
</gene>
<dbReference type="Pfam" id="PF00149">
    <property type="entry name" value="Metallophos"/>
    <property type="match status" value="1"/>
</dbReference>
<dbReference type="HOGENOM" id="CLU_041441_5_0_2"/>
<dbReference type="EMBL" id="CP001338">
    <property type="protein sequence ID" value="ACL16657.1"/>
    <property type="molecule type" value="Genomic_DNA"/>
</dbReference>
<name>B8GHQ2_METPE</name>
<dbReference type="PANTHER" id="PTHR37523">
    <property type="entry name" value="METALLOPHOSPHOESTERASE"/>
    <property type="match status" value="1"/>
</dbReference>
<proteinExistence type="predicted"/>
<dbReference type="KEGG" id="mpl:Mpal_1324"/>
<protein>
    <submittedName>
        <fullName evidence="2">Metallophosphoesterase</fullName>
    </submittedName>
</protein>
<reference evidence="2 3" key="1">
    <citation type="journal article" date="2015" name="Genome Announc.">
        <title>Complete Genome Sequence of Methanosphaerula palustris E1-9CT, a Hydrogenotrophic Methanogen Isolated from a Minerotrophic Fen Peatland.</title>
        <authorList>
            <person name="Cadillo-Quiroz H."/>
            <person name="Browne P."/>
            <person name="Kyrpides N."/>
            <person name="Woyke T."/>
            <person name="Goodwin L."/>
            <person name="Detter C."/>
            <person name="Yavitt J.B."/>
            <person name="Zinder S.H."/>
        </authorList>
    </citation>
    <scope>NUCLEOTIDE SEQUENCE [LARGE SCALE GENOMIC DNA]</scope>
    <source>
        <strain evidence="3">ATCC BAA-1556 / DSM 19958 / E1-9c</strain>
    </source>
</reference>
<dbReference type="GO" id="GO:0016787">
    <property type="term" value="F:hydrolase activity"/>
    <property type="evidence" value="ECO:0007669"/>
    <property type="project" value="InterPro"/>
</dbReference>
<dbReference type="InterPro" id="IPR004843">
    <property type="entry name" value="Calcineurin-like_PHP"/>
</dbReference>
<dbReference type="PANTHER" id="PTHR37523:SF1">
    <property type="entry name" value="CALCINEURIN-LIKE PHOSPHOESTERASE DOMAIN-CONTAINING PROTEIN"/>
    <property type="match status" value="1"/>
</dbReference>
<dbReference type="AlphaFoldDB" id="B8GHQ2"/>